<feature type="region of interest" description="Disordered" evidence="6">
    <location>
        <begin position="39"/>
        <end position="65"/>
    </location>
</feature>
<dbReference type="Pfam" id="PF05425">
    <property type="entry name" value="CopD"/>
    <property type="match status" value="1"/>
</dbReference>
<feature type="transmembrane region" description="Helical" evidence="7">
    <location>
        <begin position="121"/>
        <end position="141"/>
    </location>
</feature>
<feature type="transmembrane region" description="Helical" evidence="7">
    <location>
        <begin position="573"/>
        <end position="595"/>
    </location>
</feature>
<dbReference type="Proteomes" id="UP000308760">
    <property type="component" value="Unassembled WGS sequence"/>
</dbReference>
<keyword evidence="5 7" id="KW-0472">Membrane</keyword>
<feature type="transmembrane region" description="Helical" evidence="7">
    <location>
        <begin position="544"/>
        <end position="567"/>
    </location>
</feature>
<feature type="transmembrane region" description="Helical" evidence="7">
    <location>
        <begin position="207"/>
        <end position="225"/>
    </location>
</feature>
<feature type="transmembrane region" description="Helical" evidence="7">
    <location>
        <begin position="329"/>
        <end position="350"/>
    </location>
</feature>
<feature type="compositionally biased region" description="Low complexity" evidence="6">
    <location>
        <begin position="39"/>
        <end position="51"/>
    </location>
</feature>
<keyword evidence="3 7" id="KW-0812">Transmembrane</keyword>
<feature type="transmembrane region" description="Helical" evidence="7">
    <location>
        <begin position="161"/>
        <end position="179"/>
    </location>
</feature>
<evidence type="ECO:0000256" key="7">
    <source>
        <dbReference type="SAM" id="Phobius"/>
    </source>
</evidence>
<dbReference type="PANTHER" id="PTHR34820:SF4">
    <property type="entry name" value="INNER MEMBRANE PROTEIN YEBZ"/>
    <property type="match status" value="1"/>
</dbReference>
<feature type="transmembrane region" description="Helical" evidence="7">
    <location>
        <begin position="497"/>
        <end position="516"/>
    </location>
</feature>
<feature type="transmembrane region" description="Helical" evidence="7">
    <location>
        <begin position="261"/>
        <end position="285"/>
    </location>
</feature>
<evidence type="ECO:0000313" key="9">
    <source>
        <dbReference type="EMBL" id="THV37739.1"/>
    </source>
</evidence>
<organism evidence="9 10">
    <name type="scientific">Glycomyces buryatensis</name>
    <dbReference type="NCBI Taxonomy" id="2570927"/>
    <lineage>
        <taxon>Bacteria</taxon>
        <taxon>Bacillati</taxon>
        <taxon>Actinomycetota</taxon>
        <taxon>Actinomycetes</taxon>
        <taxon>Glycomycetales</taxon>
        <taxon>Glycomycetaceae</taxon>
        <taxon>Glycomyces</taxon>
    </lineage>
</organism>
<evidence type="ECO:0000256" key="1">
    <source>
        <dbReference type="ARBA" id="ARBA00004651"/>
    </source>
</evidence>
<dbReference type="EMBL" id="STGY01000068">
    <property type="protein sequence ID" value="THV37739.1"/>
    <property type="molecule type" value="Genomic_DNA"/>
</dbReference>
<comment type="caution">
    <text evidence="9">The sequence shown here is derived from an EMBL/GenBank/DDBJ whole genome shotgun (WGS) entry which is preliminary data.</text>
</comment>
<feature type="transmembrane region" description="Helical" evidence="7">
    <location>
        <begin position="74"/>
        <end position="101"/>
    </location>
</feature>
<feature type="transmembrane region" description="Helical" evidence="7">
    <location>
        <begin position="423"/>
        <end position="444"/>
    </location>
</feature>
<accession>A0A4S8Q9V7</accession>
<sequence length="721" mass="76827">MAPTYRMRGGTARQGVLRDKKPHPVGRELEHSAMLGAVSTSTETSENTAATIPGGSARTPLGPNEPGRSGWRALAAFAAAIAGALAAVLALELGGAVAIEALPGLSTPDTAVTWASGLLKYAYDLLMAVACGCLIAAAFFLPGREGDRSRLAAQSWRWLRVGALATGLWALVALARVPVDYADTFTLSFPDITLPGTWSYLTQSEQGQSVALAALLAAAATAVAARSFTVVGAACAAVLAIAAAVPPVFSGHSAANGNHQIAVDALLIHVVAAAFWAGGLFALFIARRSPAVAARRYSATATLAYPAIAASGLIVFVANVAITDLWESAYGRIALAKLAVLAVGGVLGWAHRRRTLPAVEAGDRRAFIRLAAVELALMGIAFGLASSLSVTPPPSTELPDPNAAILGFATPGPMTFSSVALDWYPAVLVCAAGLTLVGFYLAGVRRLKQRGDSWPWYRTALWIAGWAVIVLVTSTGLGKYGMVLFSVHMIQHMVLNMLAPILLVLGAPITLALRALRPDRAGGPREWILAFIHSRFSRFVSRPLIALVIYLTSLYVMYFTGIFEWAMREHFGHLFITAHFLAAGCLFFWIIIGPDPKPRPLSYPAKVLLYFVTIVFHAIFGLTLMMGTDLIAADWYTQLDLPWVSDLLADQRAGGGIAWAFGEIPSLIIIGVLIAQWSRSEEREGRRLDRMADRASASGHPEDDPHEAYNAYLAGLDQERR</sequence>
<keyword evidence="4 7" id="KW-1133">Transmembrane helix</keyword>
<feature type="transmembrane region" description="Helical" evidence="7">
    <location>
        <begin position="656"/>
        <end position="677"/>
    </location>
</feature>
<evidence type="ECO:0000256" key="5">
    <source>
        <dbReference type="ARBA" id="ARBA00023136"/>
    </source>
</evidence>
<dbReference type="AlphaFoldDB" id="A0A4S8Q9V7"/>
<feature type="transmembrane region" description="Helical" evidence="7">
    <location>
        <begin position="370"/>
        <end position="390"/>
    </location>
</feature>
<comment type="subcellular location">
    <subcellularLocation>
        <location evidence="1">Cell membrane</location>
        <topology evidence="1">Multi-pass membrane protein</topology>
    </subcellularLocation>
</comment>
<feature type="transmembrane region" description="Helical" evidence="7">
    <location>
        <begin position="297"/>
        <end position="323"/>
    </location>
</feature>
<evidence type="ECO:0000313" key="10">
    <source>
        <dbReference type="Proteomes" id="UP000308760"/>
    </source>
</evidence>
<dbReference type="InterPro" id="IPR032694">
    <property type="entry name" value="CopC/D"/>
</dbReference>
<feature type="transmembrane region" description="Helical" evidence="7">
    <location>
        <begin position="230"/>
        <end position="249"/>
    </location>
</feature>
<keyword evidence="2" id="KW-1003">Cell membrane</keyword>
<protein>
    <submittedName>
        <fullName evidence="9">Copper resistance protein CopD</fullName>
    </submittedName>
</protein>
<dbReference type="GO" id="GO:0006825">
    <property type="term" value="P:copper ion transport"/>
    <property type="evidence" value="ECO:0007669"/>
    <property type="project" value="InterPro"/>
</dbReference>
<feature type="region of interest" description="Disordered" evidence="6">
    <location>
        <begin position="1"/>
        <end position="23"/>
    </location>
</feature>
<reference evidence="10" key="1">
    <citation type="submission" date="2019-04" db="EMBL/GenBank/DDBJ databases">
        <title>Nocardioides xinjiangensis sp. nov.</title>
        <authorList>
            <person name="Liu S."/>
        </authorList>
    </citation>
    <scope>NUCLEOTIDE SEQUENCE [LARGE SCALE GENOMIC DNA]</scope>
    <source>
        <strain evidence="10">18</strain>
    </source>
</reference>
<evidence type="ECO:0000259" key="8">
    <source>
        <dbReference type="Pfam" id="PF05425"/>
    </source>
</evidence>
<keyword evidence="10" id="KW-1185">Reference proteome</keyword>
<feature type="domain" description="Copper resistance protein D" evidence="8">
    <location>
        <begin position="293"/>
        <end position="388"/>
    </location>
</feature>
<dbReference type="Pfam" id="PF09678">
    <property type="entry name" value="Caa3_CtaG"/>
    <property type="match status" value="1"/>
</dbReference>
<evidence type="ECO:0000256" key="3">
    <source>
        <dbReference type="ARBA" id="ARBA00022692"/>
    </source>
</evidence>
<dbReference type="OrthoDB" id="5241646at2"/>
<dbReference type="PANTHER" id="PTHR34820">
    <property type="entry name" value="INNER MEMBRANE PROTEIN YEBZ"/>
    <property type="match status" value="1"/>
</dbReference>
<evidence type="ECO:0000256" key="2">
    <source>
        <dbReference type="ARBA" id="ARBA00022475"/>
    </source>
</evidence>
<evidence type="ECO:0000256" key="4">
    <source>
        <dbReference type="ARBA" id="ARBA00022989"/>
    </source>
</evidence>
<dbReference type="InterPro" id="IPR019108">
    <property type="entry name" value="Caa3_assmbl_CtaG-rel"/>
</dbReference>
<name>A0A4S8Q9V7_9ACTN</name>
<evidence type="ECO:0000256" key="6">
    <source>
        <dbReference type="SAM" id="MobiDB-lite"/>
    </source>
</evidence>
<gene>
    <name evidence="9" type="ORF">FAB82_20050</name>
</gene>
<feature type="transmembrane region" description="Helical" evidence="7">
    <location>
        <begin position="456"/>
        <end position="477"/>
    </location>
</feature>
<dbReference type="InterPro" id="IPR008457">
    <property type="entry name" value="Cu-R_CopD_dom"/>
</dbReference>
<feature type="transmembrane region" description="Helical" evidence="7">
    <location>
        <begin position="607"/>
        <end position="636"/>
    </location>
</feature>
<reference evidence="9 10" key="2">
    <citation type="submission" date="2019-05" db="EMBL/GenBank/DDBJ databases">
        <title>Glycomyces buryatensis sp. nov.</title>
        <authorList>
            <person name="Nikitina E."/>
        </authorList>
    </citation>
    <scope>NUCLEOTIDE SEQUENCE [LARGE SCALE GENOMIC DNA]</scope>
    <source>
        <strain evidence="9 10">18</strain>
    </source>
</reference>
<dbReference type="GO" id="GO:0005886">
    <property type="term" value="C:plasma membrane"/>
    <property type="evidence" value="ECO:0007669"/>
    <property type="project" value="UniProtKB-SubCell"/>
</dbReference>
<feature type="region of interest" description="Disordered" evidence="6">
    <location>
        <begin position="685"/>
        <end position="708"/>
    </location>
</feature>
<proteinExistence type="predicted"/>